<protein>
    <submittedName>
        <fullName evidence="3">S9 family peptidase</fullName>
    </submittedName>
</protein>
<evidence type="ECO:0000313" key="3">
    <source>
        <dbReference type="EMBL" id="RVT51115.1"/>
    </source>
</evidence>
<dbReference type="OrthoDB" id="4269629at2"/>
<dbReference type="Proteomes" id="UP000288178">
    <property type="component" value="Unassembled WGS sequence"/>
</dbReference>
<dbReference type="PANTHER" id="PTHR42776">
    <property type="entry name" value="SERINE PEPTIDASE S9 FAMILY MEMBER"/>
    <property type="match status" value="1"/>
</dbReference>
<proteinExistence type="predicted"/>
<sequence length="669" mass="72645">MRATLAMTGLALLAACQSPPPPAEILQPPAALRVEGVPPVPARIVASFQRYADVAGHAFVAWHPVRPEMIVSHRPPGASTTQIFRLRGPGAPLEPLTRSRERVVDAAWEPVHGRYIVFERDTGGDEAAQVYRLDPDTLAETRLTAPGERHAIAGWLERSGRLIVSSVPLDRTAASGRRDTVSTRFTAIDPLAPAGHADAQRVLAELPGPGWFGFTPSPDETQAAVTRYRSPTDSEVWLIDLAGPRAGERRRLLPADSDTTRAAHFVNAWAPDGRSLYLVSDRASEFRELMAFDLASGRLSRLTGHIPWDVAASDTDAAGSPIALAMNVDGRQELRLFDRTTGAERPQPAVPGGSVTALRFHRGTGQLAVVVNSPQGPGQVHVLDPTSGRHVPWTTPAVPAGLDLAQVPDQQIVRWTGFDGRTISGVLSLPPSRFTGRRPVLMVMHGGPAAQSKQGWNGRLNYFLLERGVAILEPNVRGSSGYGKTFLDLDNGRLREDSVKDMASAIDWTATHPRLDPAKVVVMGGSYGGYMALAAATRLADRIAGAYSMVGISNFVTFLENTESYRRDLRRSEYGDERDPAMRQFLIDISPLSHTDAVKKPLLVAQGRNDPRVPWTESEQVVRRLQARGAPVWYLLADDEGHGFTKRANADYALAALVMFLDKTVGPLP</sequence>
<evidence type="ECO:0000256" key="1">
    <source>
        <dbReference type="ARBA" id="ARBA00022801"/>
    </source>
</evidence>
<dbReference type="GO" id="GO:0004252">
    <property type="term" value="F:serine-type endopeptidase activity"/>
    <property type="evidence" value="ECO:0007669"/>
    <property type="project" value="TreeGrafter"/>
</dbReference>
<dbReference type="InterPro" id="IPR029058">
    <property type="entry name" value="AB_hydrolase_fold"/>
</dbReference>
<evidence type="ECO:0000313" key="4">
    <source>
        <dbReference type="Proteomes" id="UP000288178"/>
    </source>
</evidence>
<dbReference type="SUPFAM" id="SSF82171">
    <property type="entry name" value="DPP6 N-terminal domain-like"/>
    <property type="match status" value="1"/>
</dbReference>
<keyword evidence="1" id="KW-0378">Hydrolase</keyword>
<dbReference type="SUPFAM" id="SSF53474">
    <property type="entry name" value="alpha/beta-Hydrolases"/>
    <property type="match status" value="1"/>
</dbReference>
<dbReference type="Gene3D" id="2.120.10.30">
    <property type="entry name" value="TolB, C-terminal domain"/>
    <property type="match status" value="2"/>
</dbReference>
<comment type="caution">
    <text evidence="3">The sequence shown here is derived from an EMBL/GenBank/DDBJ whole genome shotgun (WGS) entry which is preliminary data.</text>
</comment>
<accession>A0A437JV33</accession>
<dbReference type="Pfam" id="PF00326">
    <property type="entry name" value="Peptidase_S9"/>
    <property type="match status" value="1"/>
</dbReference>
<organism evidence="3 4">
    <name type="scientific">Rubrivivax albus</name>
    <dbReference type="NCBI Taxonomy" id="2499835"/>
    <lineage>
        <taxon>Bacteria</taxon>
        <taxon>Pseudomonadati</taxon>
        <taxon>Pseudomonadota</taxon>
        <taxon>Betaproteobacteria</taxon>
        <taxon>Burkholderiales</taxon>
        <taxon>Sphaerotilaceae</taxon>
        <taxon>Rubrivivax</taxon>
    </lineage>
</organism>
<reference evidence="3 4" key="1">
    <citation type="submission" date="2019-01" db="EMBL/GenBank/DDBJ databases">
        <authorList>
            <person name="Chen W.-M."/>
        </authorList>
    </citation>
    <scope>NUCLEOTIDE SEQUENCE [LARGE SCALE GENOMIC DNA]</scope>
    <source>
        <strain evidence="3 4">ICH-3</strain>
    </source>
</reference>
<gene>
    <name evidence="3" type="ORF">ENE75_13655</name>
</gene>
<evidence type="ECO:0000259" key="2">
    <source>
        <dbReference type="Pfam" id="PF00326"/>
    </source>
</evidence>
<dbReference type="AlphaFoldDB" id="A0A437JV33"/>
<dbReference type="PANTHER" id="PTHR42776:SF27">
    <property type="entry name" value="DIPEPTIDYL PEPTIDASE FAMILY MEMBER 6"/>
    <property type="match status" value="1"/>
</dbReference>
<dbReference type="PROSITE" id="PS51257">
    <property type="entry name" value="PROKAR_LIPOPROTEIN"/>
    <property type="match status" value="1"/>
</dbReference>
<dbReference type="InterPro" id="IPR001375">
    <property type="entry name" value="Peptidase_S9_cat"/>
</dbReference>
<feature type="domain" description="Peptidase S9 prolyl oligopeptidase catalytic" evidence="2">
    <location>
        <begin position="462"/>
        <end position="666"/>
    </location>
</feature>
<dbReference type="EMBL" id="SACT01000004">
    <property type="protein sequence ID" value="RVT51115.1"/>
    <property type="molecule type" value="Genomic_DNA"/>
</dbReference>
<dbReference type="InterPro" id="IPR011042">
    <property type="entry name" value="6-blade_b-propeller_TolB-like"/>
</dbReference>
<keyword evidence="4" id="KW-1185">Reference proteome</keyword>
<name>A0A437JV33_9BURK</name>
<dbReference type="GO" id="GO:0006508">
    <property type="term" value="P:proteolysis"/>
    <property type="evidence" value="ECO:0007669"/>
    <property type="project" value="InterPro"/>
</dbReference>
<dbReference type="Gene3D" id="3.40.50.1820">
    <property type="entry name" value="alpha/beta hydrolase"/>
    <property type="match status" value="1"/>
</dbReference>